<dbReference type="RefSeq" id="WP_013015466.1">
    <property type="nucleotide sequence ID" value="NC_013947.1"/>
</dbReference>
<dbReference type="eggNOG" id="ENOG50333SK">
    <property type="taxonomic scope" value="Bacteria"/>
</dbReference>
<protein>
    <recommendedName>
        <fullName evidence="4">DUF4386 family protein</fullName>
    </recommendedName>
</protein>
<keyword evidence="3" id="KW-1185">Reference proteome</keyword>
<gene>
    <name evidence="2" type="ordered locus">Snas_0175</name>
</gene>
<dbReference type="OrthoDB" id="3212416at2"/>
<accession>D3Q1P7</accession>
<evidence type="ECO:0000256" key="1">
    <source>
        <dbReference type="SAM" id="Phobius"/>
    </source>
</evidence>
<name>D3Q1P7_STANL</name>
<feature type="transmembrane region" description="Helical" evidence="1">
    <location>
        <begin position="156"/>
        <end position="177"/>
    </location>
</feature>
<feature type="transmembrane region" description="Helical" evidence="1">
    <location>
        <begin position="189"/>
        <end position="212"/>
    </location>
</feature>
<dbReference type="AlphaFoldDB" id="D3Q1P7"/>
<feature type="transmembrane region" description="Helical" evidence="1">
    <location>
        <begin position="45"/>
        <end position="67"/>
    </location>
</feature>
<keyword evidence="1" id="KW-1133">Transmembrane helix</keyword>
<dbReference type="KEGG" id="sna:Snas_0175"/>
<feature type="transmembrane region" description="Helical" evidence="1">
    <location>
        <begin position="12"/>
        <end position="33"/>
    </location>
</feature>
<organism evidence="2 3">
    <name type="scientific">Stackebrandtia nassauensis (strain DSM 44728 / CIP 108903 / NRRL B-16338 / NBRC 102104 / LLR-40K-21)</name>
    <dbReference type="NCBI Taxonomy" id="446470"/>
    <lineage>
        <taxon>Bacteria</taxon>
        <taxon>Bacillati</taxon>
        <taxon>Actinomycetota</taxon>
        <taxon>Actinomycetes</taxon>
        <taxon>Glycomycetales</taxon>
        <taxon>Glycomycetaceae</taxon>
        <taxon>Stackebrandtia</taxon>
    </lineage>
</organism>
<dbReference type="HOGENOM" id="CLU_1271661_0_0_11"/>
<dbReference type="Proteomes" id="UP000000844">
    <property type="component" value="Chromosome"/>
</dbReference>
<keyword evidence="1" id="KW-0472">Membrane</keyword>
<dbReference type="STRING" id="446470.Snas_0175"/>
<sequence length="231" mass="23871">MSAISKSDRITTGLAGLLSGVLSILMVGLYFVYDGAPPPENVLGRNLITVTTFIGFLIFGAGLARLLRQARGGDAGLSGSIAVTSLLTYVAVTLVSASLEVGTSLWKPNSDMDPTVDGPLAAGMVLLHGPIARGLVAAFLITLTISAARTGLLRRWVLTGNIILALTNLALVPSLFFGMNAANFYAANGWGAVASIGLINVIWFATLGGALLRSRAARQTPVPTPAPAPTR</sequence>
<feature type="transmembrane region" description="Helical" evidence="1">
    <location>
        <begin position="119"/>
        <end position="144"/>
    </location>
</feature>
<evidence type="ECO:0000313" key="3">
    <source>
        <dbReference type="Proteomes" id="UP000000844"/>
    </source>
</evidence>
<proteinExistence type="predicted"/>
<dbReference type="EMBL" id="CP001778">
    <property type="protein sequence ID" value="ADD39895.1"/>
    <property type="molecule type" value="Genomic_DNA"/>
</dbReference>
<evidence type="ECO:0008006" key="4">
    <source>
        <dbReference type="Google" id="ProtNLM"/>
    </source>
</evidence>
<keyword evidence="1" id="KW-0812">Transmembrane</keyword>
<evidence type="ECO:0000313" key="2">
    <source>
        <dbReference type="EMBL" id="ADD39895.1"/>
    </source>
</evidence>
<reference evidence="2 3" key="1">
    <citation type="journal article" date="2009" name="Stand. Genomic Sci.">
        <title>Complete genome sequence of Stackebrandtia nassauensis type strain (LLR-40K-21).</title>
        <authorList>
            <person name="Munk C."/>
            <person name="Lapidus A."/>
            <person name="Copeland A."/>
            <person name="Jando M."/>
            <person name="Mayilraj S."/>
            <person name="Glavina Del Rio T."/>
            <person name="Nolan M."/>
            <person name="Chen F."/>
            <person name="Lucas S."/>
            <person name="Tice H."/>
            <person name="Cheng J.F."/>
            <person name="Han C."/>
            <person name="Detter J.C."/>
            <person name="Bruce D."/>
            <person name="Goodwin L."/>
            <person name="Chain P."/>
            <person name="Pitluck S."/>
            <person name="Goker M."/>
            <person name="Ovchinikova G."/>
            <person name="Pati A."/>
            <person name="Ivanova N."/>
            <person name="Mavromatis K."/>
            <person name="Chen A."/>
            <person name="Palaniappan K."/>
            <person name="Land M."/>
            <person name="Hauser L."/>
            <person name="Chang Y.J."/>
            <person name="Jeffries C.D."/>
            <person name="Bristow J."/>
            <person name="Eisen J.A."/>
            <person name="Markowitz V."/>
            <person name="Hugenholtz P."/>
            <person name="Kyrpides N.C."/>
            <person name="Klenk H.P."/>
        </authorList>
    </citation>
    <scope>NUCLEOTIDE SEQUENCE [LARGE SCALE GENOMIC DNA]</scope>
    <source>
        <strain evidence="3">DSM 44728 / CIP 108903 / NRRL B-16338 / NBRC 102104 / LLR-40K-21</strain>
    </source>
</reference>
<feature type="transmembrane region" description="Helical" evidence="1">
    <location>
        <begin position="79"/>
        <end position="99"/>
    </location>
</feature>